<gene>
    <name evidence="1" type="ORF">CSUI_011053</name>
</gene>
<reference evidence="1 2" key="1">
    <citation type="journal article" date="2017" name="Int. J. Parasitol.">
        <title>The genome of the protozoan parasite Cystoisospora suis and a reverse vaccinology approach to identify vaccine candidates.</title>
        <authorList>
            <person name="Palmieri N."/>
            <person name="Shrestha A."/>
            <person name="Ruttkowski B."/>
            <person name="Beck T."/>
            <person name="Vogl C."/>
            <person name="Tomley F."/>
            <person name="Blake D.P."/>
            <person name="Joachim A."/>
        </authorList>
    </citation>
    <scope>NUCLEOTIDE SEQUENCE [LARGE SCALE GENOMIC DNA]</scope>
    <source>
        <strain evidence="1 2">Wien I</strain>
    </source>
</reference>
<sequence>MSLCKSQDDPSSSSTSLHDKLQRLGCLMRASHESCSENFECACEESNRLVEYSMQNGGARASRMTGA</sequence>
<dbReference type="EMBL" id="MIGC01009431">
    <property type="protein sequence ID" value="PHJ15136.1"/>
    <property type="molecule type" value="Genomic_DNA"/>
</dbReference>
<dbReference type="OrthoDB" id="187738at2759"/>
<accession>A0A2C6KFM6</accession>
<organism evidence="1 2">
    <name type="scientific">Cystoisospora suis</name>
    <dbReference type="NCBI Taxonomy" id="483139"/>
    <lineage>
        <taxon>Eukaryota</taxon>
        <taxon>Sar</taxon>
        <taxon>Alveolata</taxon>
        <taxon>Apicomplexa</taxon>
        <taxon>Conoidasida</taxon>
        <taxon>Coccidia</taxon>
        <taxon>Eucoccidiorida</taxon>
        <taxon>Eimeriorina</taxon>
        <taxon>Sarcocystidae</taxon>
        <taxon>Cystoisospora</taxon>
    </lineage>
</organism>
<dbReference type="AlphaFoldDB" id="A0A2C6KFM6"/>
<evidence type="ECO:0000313" key="1">
    <source>
        <dbReference type="EMBL" id="PHJ15136.1"/>
    </source>
</evidence>
<dbReference type="InterPro" id="IPR036554">
    <property type="entry name" value="GHMP_kinase_C_sf"/>
</dbReference>
<feature type="non-terminal residue" evidence="1">
    <location>
        <position position="67"/>
    </location>
</feature>
<dbReference type="Gene3D" id="3.30.70.890">
    <property type="entry name" value="GHMP kinase, C-terminal domain"/>
    <property type="match status" value="1"/>
</dbReference>
<dbReference type="VEuPathDB" id="ToxoDB:CSUI_011053"/>
<keyword evidence="2" id="KW-1185">Reference proteome</keyword>
<dbReference type="GeneID" id="94434365"/>
<dbReference type="SUPFAM" id="SSF55060">
    <property type="entry name" value="GHMP Kinase, C-terminal domain"/>
    <property type="match status" value="1"/>
</dbReference>
<dbReference type="RefSeq" id="XP_067916870.1">
    <property type="nucleotide sequence ID" value="XM_068071154.1"/>
</dbReference>
<name>A0A2C6KFM6_9APIC</name>
<comment type="caution">
    <text evidence="1">The sequence shown here is derived from an EMBL/GenBank/DDBJ whole genome shotgun (WGS) entry which is preliminary data.</text>
</comment>
<proteinExistence type="predicted"/>
<evidence type="ECO:0000313" key="2">
    <source>
        <dbReference type="Proteomes" id="UP000221165"/>
    </source>
</evidence>
<protein>
    <submittedName>
        <fullName evidence="1">Ghmp n-terminal domain-containing protein</fullName>
    </submittedName>
</protein>
<dbReference type="Proteomes" id="UP000221165">
    <property type="component" value="Unassembled WGS sequence"/>
</dbReference>